<keyword evidence="3" id="KW-1185">Reference proteome</keyword>
<feature type="transmembrane region" description="Helical" evidence="1">
    <location>
        <begin position="25"/>
        <end position="43"/>
    </location>
</feature>
<keyword evidence="1" id="KW-0472">Membrane</keyword>
<keyword evidence="1" id="KW-1133">Transmembrane helix</keyword>
<accession>A0ABY3PGY7</accession>
<protein>
    <submittedName>
        <fullName evidence="2">Uncharacterized protein</fullName>
    </submittedName>
</protein>
<reference evidence="2 3" key="1">
    <citation type="journal article" date="2021" name="Genome Biol. Evol.">
        <title>Complete Genome Sequencing of a Novel Gloeobacter Species from a Waterfall Cave in Mexico.</title>
        <authorList>
            <person name="Saw J.H."/>
            <person name="Cardona T."/>
            <person name="Montejano G."/>
        </authorList>
    </citation>
    <scope>NUCLEOTIDE SEQUENCE [LARGE SCALE GENOMIC DNA]</scope>
    <source>
        <strain evidence="2">MG652769</strain>
    </source>
</reference>
<keyword evidence="1" id="KW-0812">Transmembrane</keyword>
<name>A0ABY3PGY7_9CYAN</name>
<dbReference type="EMBL" id="CP063845">
    <property type="protein sequence ID" value="UFP92817.1"/>
    <property type="molecule type" value="Genomic_DNA"/>
</dbReference>
<gene>
    <name evidence="2" type="ORF">ISF26_13375</name>
</gene>
<evidence type="ECO:0000313" key="3">
    <source>
        <dbReference type="Proteomes" id="UP001054846"/>
    </source>
</evidence>
<proteinExistence type="predicted"/>
<sequence>MIFRASRFVAPVFSPVRPIRFDLEWGLQILLALTILVAAAFGVQQAAGQTRRATRPRPAGAEVYTLPEVVVTAERRRGIPVRPEGD</sequence>
<dbReference type="Proteomes" id="UP001054846">
    <property type="component" value="Chromosome"/>
</dbReference>
<dbReference type="RefSeq" id="WP_230839810.1">
    <property type="nucleotide sequence ID" value="NZ_CP063845.1"/>
</dbReference>
<evidence type="ECO:0000256" key="1">
    <source>
        <dbReference type="SAM" id="Phobius"/>
    </source>
</evidence>
<organism evidence="2 3">
    <name type="scientific">Gloeobacter morelensis MG652769</name>
    <dbReference type="NCBI Taxonomy" id="2781736"/>
    <lineage>
        <taxon>Bacteria</taxon>
        <taxon>Bacillati</taxon>
        <taxon>Cyanobacteriota</taxon>
        <taxon>Cyanophyceae</taxon>
        <taxon>Gloeobacterales</taxon>
        <taxon>Gloeobacteraceae</taxon>
        <taxon>Gloeobacter</taxon>
        <taxon>Gloeobacter morelensis</taxon>
    </lineage>
</organism>
<evidence type="ECO:0000313" key="2">
    <source>
        <dbReference type="EMBL" id="UFP92817.1"/>
    </source>
</evidence>